<comment type="caution">
    <text evidence="2">The sequence shown here is derived from an EMBL/GenBank/DDBJ whole genome shotgun (WGS) entry which is preliminary data.</text>
</comment>
<feature type="chain" id="PRO_5046521927" evidence="1">
    <location>
        <begin position="27"/>
        <end position="151"/>
    </location>
</feature>
<protein>
    <submittedName>
        <fullName evidence="2">DUF1134 domain-containing protein</fullName>
    </submittedName>
</protein>
<dbReference type="RefSeq" id="WP_169247388.1">
    <property type="nucleotide sequence ID" value="NZ_SPMZ01000008.1"/>
</dbReference>
<dbReference type="EMBL" id="SPMZ01000008">
    <property type="protein sequence ID" value="NMQ18132.1"/>
    <property type="molecule type" value="Genomic_DNA"/>
</dbReference>
<feature type="signal peptide" evidence="1">
    <location>
        <begin position="1"/>
        <end position="26"/>
    </location>
</feature>
<sequence>MMKNVRTITGHILLVAALLVGGLALAADVKKPVGKVSIEEKQFGLILGGSTGSGTLTFHGKKYPFKLKGLSAGLDVGVSKMSAVGEVYDMKKVSQFPGTFTKFEASIALGGGVGGLRLQNENGVIMNLRSRTKGLNLNLGNVTGVTVTMDQ</sequence>
<evidence type="ECO:0000313" key="2">
    <source>
        <dbReference type="EMBL" id="NMQ18132.1"/>
    </source>
</evidence>
<gene>
    <name evidence="2" type="ORF">E4P82_02325</name>
</gene>
<keyword evidence="1" id="KW-0732">Signal</keyword>
<dbReference type="Proteomes" id="UP000760480">
    <property type="component" value="Unassembled WGS sequence"/>
</dbReference>
<organism evidence="2 3">
    <name type="scientific">Candidatus Competibacter phosphatis</name>
    <dbReference type="NCBI Taxonomy" id="221280"/>
    <lineage>
        <taxon>Bacteria</taxon>
        <taxon>Pseudomonadati</taxon>
        <taxon>Pseudomonadota</taxon>
        <taxon>Gammaproteobacteria</taxon>
        <taxon>Candidatus Competibacteraceae</taxon>
        <taxon>Candidatus Competibacter</taxon>
    </lineage>
</organism>
<accession>A0ABX1TFL6</accession>
<proteinExistence type="predicted"/>
<name>A0ABX1TFL6_9GAMM</name>
<evidence type="ECO:0000256" key="1">
    <source>
        <dbReference type="SAM" id="SignalP"/>
    </source>
</evidence>
<evidence type="ECO:0000313" key="3">
    <source>
        <dbReference type="Proteomes" id="UP000760480"/>
    </source>
</evidence>
<keyword evidence="3" id="KW-1185">Reference proteome</keyword>
<reference evidence="2 3" key="1">
    <citation type="submission" date="2019-03" db="EMBL/GenBank/DDBJ databases">
        <title>Metabolic reconstructions from genomes of highly enriched 'Candidatus Accumulibacter' and 'Candidatus Competibacter' bioreactor populations.</title>
        <authorList>
            <person name="Annavajhala M.K."/>
            <person name="Welles L."/>
            <person name="Abbas B."/>
            <person name="Sorokin D."/>
            <person name="Park H."/>
            <person name="Van Loosdrecht M."/>
            <person name="Chandran K."/>
        </authorList>
    </citation>
    <scope>NUCLEOTIDE SEQUENCE [LARGE SCALE GENOMIC DNA]</scope>
    <source>
        <strain evidence="2 3">SBR_G</strain>
    </source>
</reference>